<dbReference type="OrthoDB" id="230260at2"/>
<feature type="region of interest" description="Disordered" evidence="4">
    <location>
        <begin position="1"/>
        <end position="23"/>
    </location>
</feature>
<evidence type="ECO:0000256" key="3">
    <source>
        <dbReference type="SAM" id="Coils"/>
    </source>
</evidence>
<dbReference type="PANTHER" id="PTHR32309:SF31">
    <property type="entry name" value="CAPSULAR EXOPOLYSACCHARIDE FAMILY"/>
    <property type="match status" value="1"/>
</dbReference>
<feature type="transmembrane region" description="Helical" evidence="5">
    <location>
        <begin position="447"/>
        <end position="465"/>
    </location>
</feature>
<dbReference type="SUPFAM" id="SSF52540">
    <property type="entry name" value="P-loop containing nucleoside triphosphate hydrolases"/>
    <property type="match status" value="1"/>
</dbReference>
<keyword evidence="5" id="KW-0812">Transmembrane</keyword>
<accession>A0A1Y2LAE6</accession>
<keyword evidence="1" id="KW-0547">Nucleotide-binding</keyword>
<evidence type="ECO:0000256" key="1">
    <source>
        <dbReference type="ARBA" id="ARBA00022741"/>
    </source>
</evidence>
<dbReference type="InterPro" id="IPR027417">
    <property type="entry name" value="P-loop_NTPase"/>
</dbReference>
<feature type="transmembrane region" description="Helical" evidence="5">
    <location>
        <begin position="46"/>
        <end position="65"/>
    </location>
</feature>
<dbReference type="InterPro" id="IPR050445">
    <property type="entry name" value="Bact_polysacc_biosynth/exp"/>
</dbReference>
<keyword evidence="3" id="KW-0175">Coiled coil</keyword>
<name>A0A1Y2LAE6_9PROT</name>
<evidence type="ECO:0000256" key="2">
    <source>
        <dbReference type="ARBA" id="ARBA00022840"/>
    </source>
</evidence>
<dbReference type="EMBL" id="JFKB01000008">
    <property type="protein sequence ID" value="OSQ47505.1"/>
    <property type="molecule type" value="Genomic_DNA"/>
</dbReference>
<dbReference type="STRING" id="1293890.TALK_13410"/>
<dbReference type="AlphaFoldDB" id="A0A1Y2LAE6"/>
<evidence type="ECO:0008006" key="8">
    <source>
        <dbReference type="Google" id="ProtNLM"/>
    </source>
</evidence>
<keyword evidence="2" id="KW-0067">ATP-binding</keyword>
<evidence type="ECO:0000313" key="7">
    <source>
        <dbReference type="Proteomes" id="UP000193396"/>
    </source>
</evidence>
<reference evidence="6 7" key="1">
    <citation type="submission" date="2014-03" db="EMBL/GenBank/DDBJ databases">
        <title>The draft genome sequence of Thalassospira alkalitolerans JCM 18968.</title>
        <authorList>
            <person name="Lai Q."/>
            <person name="Shao Z."/>
        </authorList>
    </citation>
    <scope>NUCLEOTIDE SEQUENCE [LARGE SCALE GENOMIC DNA]</scope>
    <source>
        <strain evidence="6 7">JCM 18968</strain>
    </source>
</reference>
<dbReference type="InterPro" id="IPR005702">
    <property type="entry name" value="Wzc-like_C"/>
</dbReference>
<dbReference type="CDD" id="cd05387">
    <property type="entry name" value="BY-kinase"/>
    <property type="match status" value="1"/>
</dbReference>
<evidence type="ECO:0000313" key="6">
    <source>
        <dbReference type="EMBL" id="OSQ47505.1"/>
    </source>
</evidence>
<gene>
    <name evidence="6" type="ORF">TALK_13410</name>
</gene>
<protein>
    <recommendedName>
        <fullName evidence="8">AAA domain-containing protein</fullName>
    </recommendedName>
</protein>
<dbReference type="RefSeq" id="WP_085619625.1">
    <property type="nucleotide sequence ID" value="NZ_JFKB01000008.1"/>
</dbReference>
<keyword evidence="7" id="KW-1185">Reference proteome</keyword>
<dbReference type="Proteomes" id="UP000193396">
    <property type="component" value="Unassembled WGS sequence"/>
</dbReference>
<dbReference type="PANTHER" id="PTHR32309">
    <property type="entry name" value="TYROSINE-PROTEIN KINASE"/>
    <property type="match status" value="1"/>
</dbReference>
<dbReference type="Gene3D" id="3.40.50.300">
    <property type="entry name" value="P-loop containing nucleotide triphosphate hydrolases"/>
    <property type="match status" value="1"/>
</dbReference>
<proteinExistence type="predicted"/>
<comment type="caution">
    <text evidence="6">The sequence shown here is derived from an EMBL/GenBank/DDBJ whole genome shotgun (WGS) entry which is preliminary data.</text>
</comment>
<sequence>MMDQYEHRAQHQHRRRYHDRRQGRSQSMGDLTLLDLVPLLWQRRGVVMLVFVSVMMLAAAIIPRWGQSYRALARIGFVSEVPITASDGQGAAERLETRMAAIRGSDVLTAALAVLRGEGVAFLPGPERQTSWISLLAANASALGYQDWPQTSETEQRELGILRSRLDVARIGNASVIEISAVDRDPFRSQQIVNAVIDSYLWQRETDRKQGLRAQLFETRDQLIAANARLETAETALADWQQKAGFVEADENRLMLDRIYALNAELETARRDLERAKLLAEGRAQARSVEELLALPPVANHEMVRKLAAQYDDVRRSYVAMDQRYGPKHPAMIAKTGELATVKTHLAEAVALAARQIDLDLRQAQKQHDVITAQRDAWQARLSDRHDRALGQAVLVRAVDVARNEADMLGRQEQEFRASLAAFQSDTMVMQSANLPEMAEFPTRRDFWMAALLMALFAAVLAGFLRHHFDQAIGDDDDIEHRFGLPVFARTPQVSGSEKAPVAMEEAVGHLGVLINILAKTGAFPGKAHVTCIGSAVTGEGKSRLARDLAISFAASGFRTLLLDGDLRHPTRMGKFDVNGDFTALLAGDSSAKSAVRQNVDGMGFDYLGARASVPGHMATGLIETGLADVLTGLRAEYDRIVVDSPPILSVADAVLLMGMADTRLMLVRRGYSKNRDVNDAIGHLQSARLHADGVVLTAAKLKPAYGHADAPVMGAV</sequence>
<keyword evidence="5" id="KW-0472">Membrane</keyword>
<feature type="coiled-coil region" evidence="3">
    <location>
        <begin position="223"/>
        <end position="283"/>
    </location>
</feature>
<evidence type="ECO:0000256" key="5">
    <source>
        <dbReference type="SAM" id="Phobius"/>
    </source>
</evidence>
<evidence type="ECO:0000256" key="4">
    <source>
        <dbReference type="SAM" id="MobiDB-lite"/>
    </source>
</evidence>
<keyword evidence="5" id="KW-1133">Transmembrane helix</keyword>
<organism evidence="6 7">
    <name type="scientific">Thalassospira alkalitolerans</name>
    <dbReference type="NCBI Taxonomy" id="1293890"/>
    <lineage>
        <taxon>Bacteria</taxon>
        <taxon>Pseudomonadati</taxon>
        <taxon>Pseudomonadota</taxon>
        <taxon>Alphaproteobacteria</taxon>
        <taxon>Rhodospirillales</taxon>
        <taxon>Thalassospiraceae</taxon>
        <taxon>Thalassospira</taxon>
    </lineage>
</organism>
<feature type="compositionally biased region" description="Basic residues" evidence="4">
    <location>
        <begin position="10"/>
        <end position="23"/>
    </location>
</feature>